<dbReference type="AlphaFoldDB" id="A0A345UMU9"/>
<evidence type="ECO:0000313" key="2">
    <source>
        <dbReference type="EMBL" id="AXJ01801.1"/>
    </source>
</evidence>
<feature type="signal peptide" evidence="1">
    <location>
        <begin position="1"/>
        <end position="25"/>
    </location>
</feature>
<evidence type="ECO:0008006" key="4">
    <source>
        <dbReference type="Google" id="ProtNLM"/>
    </source>
</evidence>
<accession>A0A345UMU9</accession>
<protein>
    <recommendedName>
        <fullName evidence="4">Outer membrane protein beta-barrel domain-containing protein</fullName>
    </recommendedName>
</protein>
<evidence type="ECO:0000256" key="1">
    <source>
        <dbReference type="SAM" id="SignalP"/>
    </source>
</evidence>
<gene>
    <name evidence="2" type="ORF">CYPRO_2559</name>
</gene>
<evidence type="ECO:0000313" key="3">
    <source>
        <dbReference type="Proteomes" id="UP000254808"/>
    </source>
</evidence>
<feature type="chain" id="PRO_5016774052" description="Outer membrane protein beta-barrel domain-containing protein" evidence="1">
    <location>
        <begin position="26"/>
        <end position="302"/>
    </location>
</feature>
<reference evidence="2 3" key="1">
    <citation type="submission" date="2018-03" db="EMBL/GenBank/DDBJ databases">
        <title>Phenotypic and genomic properties of Cyclonatronum proteinivorum gen. nov., sp. nov., a haloalkaliphilic bacteroidete from soda lakes possessing Na+-translocating rhodopsin.</title>
        <authorList>
            <person name="Toshchakov S.V."/>
            <person name="Korzhenkov A."/>
            <person name="Samarov N.I."/>
            <person name="Kublanov I.V."/>
            <person name="Muntyan M.S."/>
            <person name="Sorokin D.Y."/>
        </authorList>
    </citation>
    <scope>NUCLEOTIDE SEQUENCE [LARGE SCALE GENOMIC DNA]</scope>
    <source>
        <strain evidence="2 3">Omega</strain>
    </source>
</reference>
<dbReference type="Proteomes" id="UP000254808">
    <property type="component" value="Chromosome"/>
</dbReference>
<dbReference type="EMBL" id="CP027806">
    <property type="protein sequence ID" value="AXJ01801.1"/>
    <property type="molecule type" value="Genomic_DNA"/>
</dbReference>
<name>A0A345UMU9_9BACT</name>
<proteinExistence type="predicted"/>
<keyword evidence="1" id="KW-0732">Signal</keyword>
<dbReference type="RefSeq" id="WP_114984957.1">
    <property type="nucleotide sequence ID" value="NZ_CP027806.1"/>
</dbReference>
<dbReference type="KEGG" id="cprv:CYPRO_2559"/>
<keyword evidence="3" id="KW-1185">Reference proteome</keyword>
<sequence>MHLKLVSACALTFIIIFTTSLNVNAQPILNDNDELLNEARFMLGISSMDFTFRDRDLMTIAGENDFTYQFNGDVYTAYIGSGKFTGLSVSFGTNTESFFSSALADSLLEFGPENAIANEADVRFLNVRASLGGNSQLWQNIMRQDLNLYLPIRVHLNYFNVYYDTANELKDIFNAAFQQDFRPLNKLEASFNIGLGVNYRTDRFFPLLQDRLLFDLHFTRGLGANIQYTDGDMFYGGARHDEVNASVHFLRILGQTSLVTGFRHIQTRSNQDGFDDFFAMLNDPDIFESSHSSLMFFVGIKF</sequence>
<organism evidence="2 3">
    <name type="scientific">Cyclonatronum proteinivorum</name>
    <dbReference type="NCBI Taxonomy" id="1457365"/>
    <lineage>
        <taxon>Bacteria</taxon>
        <taxon>Pseudomonadati</taxon>
        <taxon>Balneolota</taxon>
        <taxon>Balneolia</taxon>
        <taxon>Balneolales</taxon>
        <taxon>Cyclonatronaceae</taxon>
        <taxon>Cyclonatronum</taxon>
    </lineage>
</organism>